<keyword evidence="1" id="KW-1133">Transmembrane helix</keyword>
<organism evidence="4 5">
    <name type="scientific">Solihabitans fulvus</name>
    <dbReference type="NCBI Taxonomy" id="1892852"/>
    <lineage>
        <taxon>Bacteria</taxon>
        <taxon>Bacillati</taxon>
        <taxon>Actinomycetota</taxon>
        <taxon>Actinomycetes</taxon>
        <taxon>Pseudonocardiales</taxon>
        <taxon>Pseudonocardiaceae</taxon>
        <taxon>Solihabitans</taxon>
    </lineage>
</organism>
<dbReference type="GO" id="GO:0052621">
    <property type="term" value="F:diguanylate cyclase activity"/>
    <property type="evidence" value="ECO:0007669"/>
    <property type="project" value="TreeGrafter"/>
</dbReference>
<dbReference type="AlphaFoldDB" id="A0A5B2XDX3"/>
<dbReference type="Pfam" id="PF13487">
    <property type="entry name" value="HD_5"/>
    <property type="match status" value="1"/>
</dbReference>
<evidence type="ECO:0000313" key="5">
    <source>
        <dbReference type="Proteomes" id="UP000323454"/>
    </source>
</evidence>
<evidence type="ECO:0000313" key="4">
    <source>
        <dbReference type="EMBL" id="KAA2261354.1"/>
    </source>
</evidence>
<dbReference type="Gene3D" id="1.10.3210.10">
    <property type="entry name" value="Hypothetical protein af1432"/>
    <property type="match status" value="1"/>
</dbReference>
<dbReference type="InterPro" id="IPR029787">
    <property type="entry name" value="Nucleotide_cyclase"/>
</dbReference>
<dbReference type="RefSeq" id="WP_149850758.1">
    <property type="nucleotide sequence ID" value="NZ_VUOB01000029.1"/>
</dbReference>
<dbReference type="PANTHER" id="PTHR45138:SF9">
    <property type="entry name" value="DIGUANYLATE CYCLASE DGCM-RELATED"/>
    <property type="match status" value="1"/>
</dbReference>
<keyword evidence="1" id="KW-0812">Transmembrane</keyword>
<dbReference type="PANTHER" id="PTHR45138">
    <property type="entry name" value="REGULATORY COMPONENTS OF SENSORY TRANSDUCTION SYSTEM"/>
    <property type="match status" value="1"/>
</dbReference>
<dbReference type="SUPFAM" id="SSF109604">
    <property type="entry name" value="HD-domain/PDEase-like"/>
    <property type="match status" value="1"/>
</dbReference>
<sequence length="696" mass="75247">MGGPRARTSDRVWLVYLLCGLFLVGCYYLVPAHDAGLVLRVVLYCATSASGAAAILYGVRRNRPRPRLPWLLLGVSQLVYAAGDTSFYVSHYVFGATTFPSIADALYLAHYPLVVAALTLLIRRRTPGRDLPGILDAAVLTVVAGMLSWLFLIGPQARSDAPFLAKVASAGYPMMDLAMLTVALRLILGGGRRPVSFVLLSANLAAFLVVDTLYVLQQLAGTYHAGNFLDAIWLSGNLALGAAALHPTMSRLGDRSPVRDASLGPVRLTALSAAVLIAPATLLIQDACGAVREIPVIAGACAVLFVLAIARLAGLVADQRRLAITDSLTGLRTRRFFEARLPVELARARRTNGSLALFIVDVDRFKSINDRYGHPAGDQVLVEIAARLRGAARAEDVLARYGGEEFALLVPDTSQDELPGIAERLRHRVARGPIAVAQDYWVAVTVSVGTASFPEHGVSPSELVATADRALYAAKAAGRDRIVVGDGPTGDAAADGHSPLVDYLCGVADEVDGRLSSYDHSRAIGRWTMRLARELGHDDGVVRCAEWSGRLHDIGKIVLPEEVLTKPAALSEEEWRLVRQHPDHGYRLARLVPGFGGVAQVIRQHHERFDGTGYPDRLVGKGIRVEARILAVCDAWAAMLSDRPYQPSMTDEQARDELRKGRGSQFDPDAVDLFLDLHERGLVGQLRLIRPVVLEP</sequence>
<feature type="transmembrane region" description="Helical" evidence="1">
    <location>
        <begin position="71"/>
        <end position="93"/>
    </location>
</feature>
<dbReference type="GO" id="GO:0005886">
    <property type="term" value="C:plasma membrane"/>
    <property type="evidence" value="ECO:0007669"/>
    <property type="project" value="TreeGrafter"/>
</dbReference>
<evidence type="ECO:0000259" key="3">
    <source>
        <dbReference type="PROSITE" id="PS51832"/>
    </source>
</evidence>
<feature type="transmembrane region" description="Helical" evidence="1">
    <location>
        <begin position="266"/>
        <end position="284"/>
    </location>
</feature>
<dbReference type="InterPro" id="IPR043128">
    <property type="entry name" value="Rev_trsase/Diguanyl_cyclase"/>
</dbReference>
<dbReference type="PROSITE" id="PS50887">
    <property type="entry name" value="GGDEF"/>
    <property type="match status" value="1"/>
</dbReference>
<feature type="transmembrane region" description="Helical" evidence="1">
    <location>
        <begin position="105"/>
        <end position="122"/>
    </location>
</feature>
<keyword evidence="1" id="KW-0472">Membrane</keyword>
<dbReference type="OrthoDB" id="23692at2"/>
<dbReference type="SMART" id="SM00471">
    <property type="entry name" value="HDc"/>
    <property type="match status" value="1"/>
</dbReference>
<reference evidence="4 5" key="2">
    <citation type="submission" date="2019-09" db="EMBL/GenBank/DDBJ databases">
        <authorList>
            <person name="Jin C."/>
        </authorList>
    </citation>
    <scope>NUCLEOTIDE SEQUENCE [LARGE SCALE GENOMIC DNA]</scope>
    <source>
        <strain evidence="4 5">AN110305</strain>
    </source>
</reference>
<feature type="transmembrane region" description="Helical" evidence="1">
    <location>
        <begin position="195"/>
        <end position="216"/>
    </location>
</feature>
<protein>
    <submittedName>
        <fullName evidence="4">Diguanylate cyclase</fullName>
    </submittedName>
</protein>
<feature type="domain" description="HD-GYP" evidence="3">
    <location>
        <begin position="493"/>
        <end position="690"/>
    </location>
</feature>
<dbReference type="CDD" id="cd01949">
    <property type="entry name" value="GGDEF"/>
    <property type="match status" value="1"/>
</dbReference>
<dbReference type="CDD" id="cd00077">
    <property type="entry name" value="HDc"/>
    <property type="match status" value="1"/>
</dbReference>
<dbReference type="SUPFAM" id="SSF55073">
    <property type="entry name" value="Nucleotide cyclase"/>
    <property type="match status" value="1"/>
</dbReference>
<dbReference type="Proteomes" id="UP000323454">
    <property type="component" value="Unassembled WGS sequence"/>
</dbReference>
<dbReference type="PROSITE" id="PS51832">
    <property type="entry name" value="HD_GYP"/>
    <property type="match status" value="1"/>
</dbReference>
<gene>
    <name evidence="4" type="ORF">F0L68_17610</name>
</gene>
<name>A0A5B2XDX3_9PSEU</name>
<dbReference type="FunFam" id="3.30.70.270:FF:000001">
    <property type="entry name" value="Diguanylate cyclase domain protein"/>
    <property type="match status" value="1"/>
</dbReference>
<dbReference type="InterPro" id="IPR003607">
    <property type="entry name" value="HD/PDEase_dom"/>
</dbReference>
<feature type="transmembrane region" description="Helical" evidence="1">
    <location>
        <begin position="134"/>
        <end position="152"/>
    </location>
</feature>
<dbReference type="EMBL" id="VUOB01000029">
    <property type="protein sequence ID" value="KAA2261354.1"/>
    <property type="molecule type" value="Genomic_DNA"/>
</dbReference>
<dbReference type="InterPro" id="IPR050469">
    <property type="entry name" value="Diguanylate_Cyclase"/>
</dbReference>
<feature type="transmembrane region" description="Helical" evidence="1">
    <location>
        <begin position="172"/>
        <end position="188"/>
    </location>
</feature>
<evidence type="ECO:0000256" key="1">
    <source>
        <dbReference type="SAM" id="Phobius"/>
    </source>
</evidence>
<dbReference type="Pfam" id="PF00990">
    <property type="entry name" value="GGDEF"/>
    <property type="match status" value="1"/>
</dbReference>
<feature type="domain" description="GGDEF" evidence="2">
    <location>
        <begin position="353"/>
        <end position="487"/>
    </location>
</feature>
<feature type="transmembrane region" description="Helical" evidence="1">
    <location>
        <begin position="36"/>
        <end position="59"/>
    </location>
</feature>
<dbReference type="GO" id="GO:1902201">
    <property type="term" value="P:negative regulation of bacterial-type flagellum-dependent cell motility"/>
    <property type="evidence" value="ECO:0007669"/>
    <property type="project" value="TreeGrafter"/>
</dbReference>
<feature type="transmembrane region" description="Helical" evidence="1">
    <location>
        <begin position="12"/>
        <end position="30"/>
    </location>
</feature>
<accession>A0A5B2XDX3</accession>
<dbReference type="InterPro" id="IPR037522">
    <property type="entry name" value="HD_GYP_dom"/>
</dbReference>
<reference evidence="4 5" key="1">
    <citation type="submission" date="2019-09" db="EMBL/GenBank/DDBJ databases">
        <title>Goodfellowia gen. nov., a new genus of the Pseudonocardineae related to Actinoalloteichus, containing Goodfellowia coeruleoviolacea gen. nov., comb. nov. gen. nov., comb. nov.</title>
        <authorList>
            <person name="Labeda D."/>
        </authorList>
    </citation>
    <scope>NUCLEOTIDE SEQUENCE [LARGE SCALE GENOMIC DNA]</scope>
    <source>
        <strain evidence="4 5">AN110305</strain>
    </source>
</reference>
<proteinExistence type="predicted"/>
<dbReference type="Gene3D" id="3.30.70.270">
    <property type="match status" value="1"/>
</dbReference>
<dbReference type="GO" id="GO:0043709">
    <property type="term" value="P:cell adhesion involved in single-species biofilm formation"/>
    <property type="evidence" value="ECO:0007669"/>
    <property type="project" value="TreeGrafter"/>
</dbReference>
<dbReference type="PROSITE" id="PS51257">
    <property type="entry name" value="PROKAR_LIPOPROTEIN"/>
    <property type="match status" value="1"/>
</dbReference>
<dbReference type="InterPro" id="IPR000160">
    <property type="entry name" value="GGDEF_dom"/>
</dbReference>
<keyword evidence="5" id="KW-1185">Reference proteome</keyword>
<dbReference type="NCBIfam" id="TIGR00254">
    <property type="entry name" value="GGDEF"/>
    <property type="match status" value="1"/>
</dbReference>
<evidence type="ECO:0000259" key="2">
    <source>
        <dbReference type="PROSITE" id="PS50887"/>
    </source>
</evidence>
<comment type="caution">
    <text evidence="4">The sequence shown here is derived from an EMBL/GenBank/DDBJ whole genome shotgun (WGS) entry which is preliminary data.</text>
</comment>
<feature type="transmembrane region" description="Helical" evidence="1">
    <location>
        <begin position="228"/>
        <end position="245"/>
    </location>
</feature>
<feature type="transmembrane region" description="Helical" evidence="1">
    <location>
        <begin position="296"/>
        <end position="317"/>
    </location>
</feature>
<dbReference type="SMART" id="SM00267">
    <property type="entry name" value="GGDEF"/>
    <property type="match status" value="1"/>
</dbReference>